<gene>
    <name evidence="2" type="ordered locus">NP_0226A</name>
</gene>
<protein>
    <recommendedName>
        <fullName evidence="1">FAD-dependent urate hydroxylase HpyO/Asp monooxygenase CreE-like FAD/NAD(P)-binding domain-containing protein</fullName>
    </recommendedName>
</protein>
<dbReference type="KEGG" id="nph:NP_0226A"/>
<organism evidence="2 3">
    <name type="scientific">Natronomonas pharaonis (strain ATCC 35678 / DSM 2160 / CIP 103997 / JCM 8858 / NBRC 14720 / NCIMB 2260 / Gabara)</name>
    <name type="common">Halobacterium pharaonis</name>
    <dbReference type="NCBI Taxonomy" id="348780"/>
    <lineage>
        <taxon>Archaea</taxon>
        <taxon>Methanobacteriati</taxon>
        <taxon>Methanobacteriota</taxon>
        <taxon>Stenosarchaea group</taxon>
        <taxon>Halobacteria</taxon>
        <taxon>Halobacteriales</taxon>
        <taxon>Natronomonadaceae</taxon>
        <taxon>Natronomonas</taxon>
    </lineage>
</organism>
<evidence type="ECO:0000313" key="2">
    <source>
        <dbReference type="EMBL" id="CAI48204.1"/>
    </source>
</evidence>
<dbReference type="AlphaFoldDB" id="A0A1U7ETI3"/>
<dbReference type="SUPFAM" id="SSF51905">
    <property type="entry name" value="FAD/NAD(P)-binding domain"/>
    <property type="match status" value="2"/>
</dbReference>
<evidence type="ECO:0000313" key="3">
    <source>
        <dbReference type="Proteomes" id="UP000002698"/>
    </source>
</evidence>
<dbReference type="Proteomes" id="UP000002698">
    <property type="component" value="Chromosome"/>
</dbReference>
<dbReference type="eggNOG" id="arCOG11370">
    <property type="taxonomic scope" value="Archaea"/>
</dbReference>
<dbReference type="PANTHER" id="PTHR38663">
    <property type="match status" value="1"/>
</dbReference>
<reference evidence="2 3" key="1">
    <citation type="journal article" date="2005" name="Genome Res.">
        <title>Living with two extremes: conclusions from the genome sequence of Natronomonas pharaonis.</title>
        <authorList>
            <person name="Falb M."/>
            <person name="Pfeiffer F."/>
            <person name="Palm P."/>
            <person name="Rodewald K."/>
            <person name="Hickmann V."/>
            <person name="Tittor J."/>
            <person name="Oesterhelt D."/>
        </authorList>
    </citation>
    <scope>NUCLEOTIDE SEQUENCE [LARGE SCALE GENOMIC DNA]</scope>
    <source>
        <strain evidence="3">ATCC 35678 / DSM 2160 / CIP 103997 / JCM 8858 / NBRC 14720 / NCIMB 2260 / Gabara</strain>
    </source>
</reference>
<dbReference type="GeneID" id="3700793"/>
<feature type="domain" description="FAD-dependent urate hydroxylase HpyO/Asp monooxygenase CreE-like FAD/NAD(P)-binding" evidence="1">
    <location>
        <begin position="5"/>
        <end position="149"/>
    </location>
</feature>
<proteinExistence type="predicted"/>
<dbReference type="InterPro" id="IPR038732">
    <property type="entry name" value="HpyO/CreE_NAD-binding"/>
</dbReference>
<dbReference type="HOGENOM" id="CLU_014633_2_0_2"/>
<dbReference type="EMBL" id="CR936257">
    <property type="protein sequence ID" value="CAI48204.1"/>
    <property type="molecule type" value="Genomic_DNA"/>
</dbReference>
<accession>A0A1U7ETI3</accession>
<dbReference type="Pfam" id="PF13454">
    <property type="entry name" value="NAD_binding_9"/>
    <property type="match status" value="1"/>
</dbReference>
<dbReference type="InterPro" id="IPR036188">
    <property type="entry name" value="FAD/NAD-bd_sf"/>
</dbReference>
<dbReference type="RefSeq" id="WP_011321843.1">
    <property type="nucleotide sequence ID" value="NC_007426.1"/>
</dbReference>
<keyword evidence="3" id="KW-1185">Reference proteome</keyword>
<dbReference type="Gene3D" id="3.50.50.60">
    <property type="entry name" value="FAD/NAD(P)-binding domain"/>
    <property type="match status" value="1"/>
</dbReference>
<name>A0A1U7ETI3_NATPD</name>
<sequence length="399" mass="42599">MNEFVIVGGGVHGTYLANRATAEYDPEDITIVDPAPRLLSTFRQRAARCGMTELRSPFVHHLGRDPFDLETFAHSRGREAELVPTPNYPPRPTLSLFCDHAAHVIARRGLDALHRRGTVTDVRDAGDGLVVETTGGTLRSRRVVLAVGHGPPSLPEWAGDAIDHVWDDAPNSGRTASPRAVAADGGNVVADGDGVAENTNDKAPDIVVGGGSTAAQVALQRNADILLSRHPLRTSVTEAEPPWVNWPHIQRELHGHPPGSKARLKTVREARKSGTIRPQLRDRLEASDVSVVVGEVESAVETDDAVRLRLTDGRPLAGDAVCCATGFEPPWDRPFVRRLASSLGLERGYDGMPVLDDATVSWRGDTDGIYASGALAAGTVGPFAGNVIGARRAADRIVG</sequence>
<dbReference type="EnsemblBacteria" id="CAI48204">
    <property type="protein sequence ID" value="CAI48204"/>
    <property type="gene ID" value="NP_0226A"/>
</dbReference>
<dbReference type="STRING" id="348780.NP_0226A"/>
<evidence type="ECO:0000259" key="1">
    <source>
        <dbReference type="Pfam" id="PF13454"/>
    </source>
</evidence>
<dbReference type="PANTHER" id="PTHR38663:SF1">
    <property type="entry name" value="L-ORNITHINE N(5)-MONOOXYGENASE"/>
    <property type="match status" value="1"/>
</dbReference>